<name>A0A9W3TEB9_BACTU</name>
<proteinExistence type="predicted"/>
<gene>
    <name evidence="1" type="ORF">B4918_10760</name>
</gene>
<dbReference type="EMBL" id="CP020002">
    <property type="protein sequence ID" value="AQY38446.1"/>
    <property type="molecule type" value="Genomic_DNA"/>
</dbReference>
<protein>
    <recommendedName>
        <fullName evidence="3">Phage protein</fullName>
    </recommendedName>
</protein>
<dbReference type="Proteomes" id="UP000191057">
    <property type="component" value="Chromosome"/>
</dbReference>
<reference evidence="1 2" key="1">
    <citation type="submission" date="2017-03" db="EMBL/GenBank/DDBJ databases">
        <title>Complete genome sequence of Bacillus thuringiensis L-7601, a novel melanin producing strain.</title>
        <authorList>
            <person name="Cai J."/>
            <person name="Cao Z."/>
            <person name="Tan T."/>
        </authorList>
    </citation>
    <scope>NUCLEOTIDE SEQUENCE [LARGE SCALE GENOMIC DNA]</scope>
    <source>
        <strain evidence="1 2">L-7601</strain>
    </source>
</reference>
<dbReference type="AlphaFoldDB" id="A0A9W3TEB9"/>
<organism evidence="1 2">
    <name type="scientific">Bacillus thuringiensis</name>
    <dbReference type="NCBI Taxonomy" id="1428"/>
    <lineage>
        <taxon>Bacteria</taxon>
        <taxon>Bacillati</taxon>
        <taxon>Bacillota</taxon>
        <taxon>Bacilli</taxon>
        <taxon>Bacillales</taxon>
        <taxon>Bacillaceae</taxon>
        <taxon>Bacillus</taxon>
        <taxon>Bacillus cereus group</taxon>
    </lineage>
</organism>
<evidence type="ECO:0000313" key="1">
    <source>
        <dbReference type="EMBL" id="AQY38446.1"/>
    </source>
</evidence>
<evidence type="ECO:0000313" key="2">
    <source>
        <dbReference type="Proteomes" id="UP000191057"/>
    </source>
</evidence>
<evidence type="ECO:0008006" key="3">
    <source>
        <dbReference type="Google" id="ProtNLM"/>
    </source>
</evidence>
<accession>A0A9W3TEB9</accession>
<sequence>MEKTWPTRAQEEKIMTQETNQNEVVVQNNAVAKRNDGSNYITAILEETKQGFVEANNGLDMDFVRMGEWLTVTKKGNFVEKDDENVSYGDNIDVVIGYGEQCWSVWGLEESPEAGQLIVAERTKEEAEIVLNQWLAENPQAQERYELDAIQLRYMASVVPVSTLSPDDFPRIYLMSFSPTDTIIFGRFAMNVYTGKYKALEIPSKLGVNRIVTRLVTAERKSRTNASNQWIGIDFQPVGVFKPEDYGINVEETEQAEKASE</sequence>